<dbReference type="EMBL" id="FMXR01000009">
    <property type="protein sequence ID" value="SDB18313.1"/>
    <property type="molecule type" value="Genomic_DNA"/>
</dbReference>
<dbReference type="STRING" id="1732.SAMN02910417_01360"/>
<feature type="transmembrane region" description="Helical" evidence="1">
    <location>
        <begin position="38"/>
        <end position="56"/>
    </location>
</feature>
<gene>
    <name evidence="2" type="ORF">SAMN02910417_01360</name>
</gene>
<evidence type="ECO:0000313" key="3">
    <source>
        <dbReference type="Proteomes" id="UP000199228"/>
    </source>
</evidence>
<dbReference type="OrthoDB" id="9811308at2"/>
<name>A0A1G6BCJ4_EUBOX</name>
<feature type="transmembrane region" description="Helical" evidence="1">
    <location>
        <begin position="68"/>
        <end position="100"/>
    </location>
</feature>
<dbReference type="Proteomes" id="UP000199228">
    <property type="component" value="Unassembled WGS sequence"/>
</dbReference>
<organism evidence="2 3">
    <name type="scientific">Eubacterium oxidoreducens</name>
    <dbReference type="NCBI Taxonomy" id="1732"/>
    <lineage>
        <taxon>Bacteria</taxon>
        <taxon>Bacillati</taxon>
        <taxon>Bacillota</taxon>
        <taxon>Clostridia</taxon>
        <taxon>Eubacteriales</taxon>
        <taxon>Eubacteriaceae</taxon>
        <taxon>Eubacterium</taxon>
    </lineage>
</organism>
<protein>
    <submittedName>
        <fullName evidence="2">Branched-chain amino acid transport protein</fullName>
    </submittedName>
</protein>
<dbReference type="InterPro" id="IPR008407">
    <property type="entry name" value="Brnchd-chn_aa_trnsp_AzlD"/>
</dbReference>
<sequence length="101" mass="11088">MHDIIIYIAVMAGVTYLIRVLPLTLIRRKITNVTLRSFLYYVPYVTLSVMTFPAILKATGNTYSGLAALVVCVILAWRGLSLSIVALSACVAVFVLNLILL</sequence>
<proteinExistence type="predicted"/>
<evidence type="ECO:0000313" key="2">
    <source>
        <dbReference type="EMBL" id="SDB18313.1"/>
    </source>
</evidence>
<feature type="transmembrane region" description="Helical" evidence="1">
    <location>
        <begin position="6"/>
        <end position="26"/>
    </location>
</feature>
<keyword evidence="1" id="KW-0812">Transmembrane</keyword>
<keyword evidence="3" id="KW-1185">Reference proteome</keyword>
<evidence type="ECO:0000256" key="1">
    <source>
        <dbReference type="SAM" id="Phobius"/>
    </source>
</evidence>
<dbReference type="AlphaFoldDB" id="A0A1G6BCJ4"/>
<dbReference type="Pfam" id="PF05437">
    <property type="entry name" value="AzlD"/>
    <property type="match status" value="1"/>
</dbReference>
<accession>A0A1G6BCJ4</accession>
<keyword evidence="1" id="KW-0472">Membrane</keyword>
<keyword evidence="1" id="KW-1133">Transmembrane helix</keyword>
<dbReference type="RefSeq" id="WP_090173551.1">
    <property type="nucleotide sequence ID" value="NZ_FMXR01000009.1"/>
</dbReference>
<reference evidence="2 3" key="1">
    <citation type="submission" date="2016-10" db="EMBL/GenBank/DDBJ databases">
        <authorList>
            <person name="de Groot N.N."/>
        </authorList>
    </citation>
    <scope>NUCLEOTIDE SEQUENCE [LARGE SCALE GENOMIC DNA]</scope>
    <source>
        <strain evidence="2 3">DSM 3217</strain>
    </source>
</reference>